<dbReference type="Proteomes" id="UP000784435">
    <property type="component" value="Unassembled WGS sequence"/>
</dbReference>
<evidence type="ECO:0000256" key="1">
    <source>
        <dbReference type="ARBA" id="ARBA00022432"/>
    </source>
</evidence>
<comment type="pathway">
    <text evidence="4">Carbohydrate degradation; glycolysis; D-glyceraldehyde 3-phosphate and glycerone phosphate from D-glucose: step 2/4.</text>
</comment>
<feature type="compositionally biased region" description="Low complexity" evidence="5">
    <location>
        <begin position="599"/>
        <end position="623"/>
    </location>
</feature>
<dbReference type="GO" id="GO:0048029">
    <property type="term" value="F:monosaccharide binding"/>
    <property type="evidence" value="ECO:0007669"/>
    <property type="project" value="TreeGrafter"/>
</dbReference>
<dbReference type="GO" id="GO:0006096">
    <property type="term" value="P:glycolytic process"/>
    <property type="evidence" value="ECO:0007669"/>
    <property type="project" value="UniProtKB-KW"/>
</dbReference>
<dbReference type="SUPFAM" id="SSF53697">
    <property type="entry name" value="SIS domain"/>
    <property type="match status" value="1"/>
</dbReference>
<dbReference type="PRINTS" id="PR00662">
    <property type="entry name" value="G6PISOMERASE"/>
</dbReference>
<gene>
    <name evidence="6" type="ORF">K8V08_03865</name>
</gene>
<feature type="compositionally biased region" description="Acidic residues" evidence="5">
    <location>
        <begin position="637"/>
        <end position="649"/>
    </location>
</feature>
<organism evidence="6 7">
    <name type="scientific">Brevibacterium senegalense</name>
    <dbReference type="NCBI Taxonomy" id="1033736"/>
    <lineage>
        <taxon>Bacteria</taxon>
        <taxon>Bacillati</taxon>
        <taxon>Actinomycetota</taxon>
        <taxon>Actinomycetes</taxon>
        <taxon>Micrococcales</taxon>
        <taxon>Brevibacteriaceae</taxon>
        <taxon>Brevibacterium</taxon>
    </lineage>
</organism>
<evidence type="ECO:0000256" key="4">
    <source>
        <dbReference type="RuleBase" id="RU000612"/>
    </source>
</evidence>
<reference evidence="6" key="2">
    <citation type="submission" date="2021-09" db="EMBL/GenBank/DDBJ databases">
        <authorList>
            <person name="Gilroy R."/>
        </authorList>
    </citation>
    <scope>NUCLEOTIDE SEQUENCE</scope>
    <source>
        <strain evidence="6">ChiGjej5B5-7349</strain>
    </source>
</reference>
<dbReference type="PANTHER" id="PTHR11469">
    <property type="entry name" value="GLUCOSE-6-PHOSPHATE ISOMERASE"/>
    <property type="match status" value="1"/>
</dbReference>
<dbReference type="EC" id="5.3.1.9" evidence="4"/>
<dbReference type="InterPro" id="IPR046348">
    <property type="entry name" value="SIS_dom_sf"/>
</dbReference>
<evidence type="ECO:0000313" key="7">
    <source>
        <dbReference type="Proteomes" id="UP000784435"/>
    </source>
</evidence>
<feature type="compositionally biased region" description="Acidic residues" evidence="5">
    <location>
        <begin position="673"/>
        <end position="684"/>
    </location>
</feature>
<dbReference type="PANTHER" id="PTHR11469:SF1">
    <property type="entry name" value="GLUCOSE-6-PHOSPHATE ISOMERASE"/>
    <property type="match status" value="1"/>
</dbReference>
<dbReference type="Gene3D" id="3.40.50.10490">
    <property type="entry name" value="Glucose-6-phosphate isomerase like protein, domain 1"/>
    <property type="match status" value="3"/>
</dbReference>
<accession>A0A921SN71</accession>
<evidence type="ECO:0000256" key="3">
    <source>
        <dbReference type="ARBA" id="ARBA00023235"/>
    </source>
</evidence>
<feature type="compositionally biased region" description="Acidic residues" evidence="5">
    <location>
        <begin position="572"/>
        <end position="588"/>
    </location>
</feature>
<feature type="region of interest" description="Disordered" evidence="5">
    <location>
        <begin position="563"/>
        <end position="717"/>
    </location>
</feature>
<comment type="caution">
    <text evidence="6">The sequence shown here is derived from an EMBL/GenBank/DDBJ whole genome shotgun (WGS) entry which is preliminary data.</text>
</comment>
<dbReference type="InterPro" id="IPR001672">
    <property type="entry name" value="G6P_Isomerase"/>
</dbReference>
<dbReference type="GO" id="GO:0051156">
    <property type="term" value="P:glucose 6-phosphate metabolic process"/>
    <property type="evidence" value="ECO:0007669"/>
    <property type="project" value="TreeGrafter"/>
</dbReference>
<evidence type="ECO:0000313" key="6">
    <source>
        <dbReference type="EMBL" id="HJG79529.1"/>
    </source>
</evidence>
<feature type="compositionally biased region" description="Low complexity" evidence="5">
    <location>
        <begin position="685"/>
        <end position="701"/>
    </location>
</feature>
<feature type="compositionally biased region" description="Basic and acidic residues" evidence="5">
    <location>
        <begin position="702"/>
        <end position="717"/>
    </location>
</feature>
<evidence type="ECO:0000256" key="2">
    <source>
        <dbReference type="ARBA" id="ARBA00023152"/>
    </source>
</evidence>
<dbReference type="EMBL" id="DYUK01000081">
    <property type="protein sequence ID" value="HJG79529.1"/>
    <property type="molecule type" value="Genomic_DNA"/>
</dbReference>
<dbReference type="GO" id="GO:0004347">
    <property type="term" value="F:glucose-6-phosphate isomerase activity"/>
    <property type="evidence" value="ECO:0007669"/>
    <property type="project" value="UniProtKB-EC"/>
</dbReference>
<keyword evidence="3 4" id="KW-0413">Isomerase</keyword>
<comment type="catalytic activity">
    <reaction evidence="4">
        <text>alpha-D-glucose 6-phosphate = beta-D-fructose 6-phosphate</text>
        <dbReference type="Rhea" id="RHEA:11816"/>
        <dbReference type="ChEBI" id="CHEBI:57634"/>
        <dbReference type="ChEBI" id="CHEBI:58225"/>
        <dbReference type="EC" id="5.3.1.9"/>
    </reaction>
</comment>
<dbReference type="GO" id="GO:0097367">
    <property type="term" value="F:carbohydrate derivative binding"/>
    <property type="evidence" value="ECO:0007669"/>
    <property type="project" value="InterPro"/>
</dbReference>
<name>A0A921SN71_9MICO</name>
<keyword evidence="1 4" id="KW-0312">Gluconeogenesis</keyword>
<sequence>MSVEIGFPEPEETTSRLQQMADAALASRIAERDATLWGEDAQETAATRLGWTDLHTRAAGLVEQVEALRAEFAADGVDRFVLAGMGGSSLGAGVIASAHGAPLTIVDTTDPHDIAALCESDDLERSALVVATKSGTTIETISAASAFAQALLSRDIDPRSRLVAVTDPGTTLAEQAVEERWRRVFLADPSVGGRFSALSAFGLVPAGLAGADVQQVVDEAAGVAAAVRTDDTDNPALQLGALLVAAHARDVRTLALAATDPVLVTLPAWLEQLIAESTGKAGLGFLPVTCEGIEVHGFRDAHAATALVFAGPAQGDHQPISGIAVSVDAPLGAQLLIWETAVALVCAQIGVNPFDQPDVESAKQRTRALLEPDADTDAEAVDTTAAVDDTEAQDQAPTDALARVEDDPLTAQLSDGIEGTTIAEVLAALLPDPQDEDQYLAVQAFLSPQHDGDVARLRNLLARKSGGTVAFGWGPQYLHSTGQFHKGGRPTGAFLFLTGEPEAAPSLEIPQAGFTFAQLQVAQAEGDAAVLRDLGRPVVTLALADRSAGIGRLLEIVETLPDAPSRLPDEAPAVDEVEPDPAESDGAEPEGTGSEGAEPEAVASDAVASEAAESGAETAEVGATDAGASQSQNTEDTATEDAVTDDPADDREAREVALDEADSGTADQTVTEDVVEAGAAEEESPTAATPAAGESEAGGPEADSHEAATHDADDRRG</sequence>
<comment type="similarity">
    <text evidence="4">Belongs to the GPI family.</text>
</comment>
<dbReference type="GO" id="GO:0006094">
    <property type="term" value="P:gluconeogenesis"/>
    <property type="evidence" value="ECO:0007669"/>
    <property type="project" value="UniProtKB-KW"/>
</dbReference>
<dbReference type="PROSITE" id="PS51463">
    <property type="entry name" value="P_GLUCOSE_ISOMERASE_3"/>
    <property type="match status" value="1"/>
</dbReference>
<proteinExistence type="inferred from homology"/>
<keyword evidence="2 4" id="KW-0324">Glycolysis</keyword>
<dbReference type="Pfam" id="PF00342">
    <property type="entry name" value="PGI"/>
    <property type="match status" value="1"/>
</dbReference>
<protein>
    <recommendedName>
        <fullName evidence="4">Glucose-6-phosphate isomerase</fullName>
        <ecNumber evidence="4">5.3.1.9</ecNumber>
    </recommendedName>
</protein>
<dbReference type="AlphaFoldDB" id="A0A921SN71"/>
<reference evidence="6" key="1">
    <citation type="journal article" date="2021" name="PeerJ">
        <title>Extensive microbial diversity within the chicken gut microbiome revealed by metagenomics and culture.</title>
        <authorList>
            <person name="Gilroy R."/>
            <person name="Ravi A."/>
            <person name="Getino M."/>
            <person name="Pursley I."/>
            <person name="Horton D.L."/>
            <person name="Alikhan N.F."/>
            <person name="Baker D."/>
            <person name="Gharbi K."/>
            <person name="Hall N."/>
            <person name="Watson M."/>
            <person name="Adriaenssens E.M."/>
            <person name="Foster-Nyarko E."/>
            <person name="Jarju S."/>
            <person name="Secka A."/>
            <person name="Antonio M."/>
            <person name="Oren A."/>
            <person name="Chaudhuri R.R."/>
            <person name="La Ragione R."/>
            <person name="Hildebrand F."/>
            <person name="Pallen M.J."/>
        </authorList>
    </citation>
    <scope>NUCLEOTIDE SEQUENCE</scope>
    <source>
        <strain evidence="6">ChiGjej5B5-7349</strain>
    </source>
</reference>
<dbReference type="GO" id="GO:0005829">
    <property type="term" value="C:cytosol"/>
    <property type="evidence" value="ECO:0007669"/>
    <property type="project" value="TreeGrafter"/>
</dbReference>
<evidence type="ECO:0000256" key="5">
    <source>
        <dbReference type="SAM" id="MobiDB-lite"/>
    </source>
</evidence>